<comment type="caution">
    <text evidence="1">The sequence shown here is derived from an EMBL/GenBank/DDBJ whole genome shotgun (WGS) entry which is preliminary data.</text>
</comment>
<dbReference type="AlphaFoldDB" id="A0A9N7YHR5"/>
<protein>
    <submittedName>
        <fullName evidence="1">Uncharacterized protein</fullName>
    </submittedName>
</protein>
<keyword evidence="2" id="KW-1185">Reference proteome</keyword>
<dbReference type="EMBL" id="CADEAL010000859">
    <property type="protein sequence ID" value="CAB1426123.1"/>
    <property type="molecule type" value="Genomic_DNA"/>
</dbReference>
<dbReference type="Proteomes" id="UP001153269">
    <property type="component" value="Unassembled WGS sequence"/>
</dbReference>
<gene>
    <name evidence="1" type="ORF">PLEPLA_LOCUS14057</name>
</gene>
<proteinExistence type="predicted"/>
<organism evidence="1 2">
    <name type="scientific">Pleuronectes platessa</name>
    <name type="common">European plaice</name>
    <dbReference type="NCBI Taxonomy" id="8262"/>
    <lineage>
        <taxon>Eukaryota</taxon>
        <taxon>Metazoa</taxon>
        <taxon>Chordata</taxon>
        <taxon>Craniata</taxon>
        <taxon>Vertebrata</taxon>
        <taxon>Euteleostomi</taxon>
        <taxon>Actinopterygii</taxon>
        <taxon>Neopterygii</taxon>
        <taxon>Teleostei</taxon>
        <taxon>Neoteleostei</taxon>
        <taxon>Acanthomorphata</taxon>
        <taxon>Carangaria</taxon>
        <taxon>Pleuronectiformes</taxon>
        <taxon>Pleuronectoidei</taxon>
        <taxon>Pleuronectidae</taxon>
        <taxon>Pleuronectes</taxon>
    </lineage>
</organism>
<reference evidence="1" key="1">
    <citation type="submission" date="2020-03" db="EMBL/GenBank/DDBJ databases">
        <authorList>
            <person name="Weist P."/>
        </authorList>
    </citation>
    <scope>NUCLEOTIDE SEQUENCE</scope>
</reference>
<sequence>MRQTHNMSTNTTKIIIFSFLPEDSSLALLQPQHVIESLSGLQGLFLLLFMTEGSGCSVKVFEKFSSSSRVFVKMCEKLLTSL</sequence>
<evidence type="ECO:0000313" key="2">
    <source>
        <dbReference type="Proteomes" id="UP001153269"/>
    </source>
</evidence>
<evidence type="ECO:0000313" key="1">
    <source>
        <dbReference type="EMBL" id="CAB1426123.1"/>
    </source>
</evidence>
<name>A0A9N7YHR5_PLEPL</name>
<accession>A0A9N7YHR5</accession>